<keyword evidence="11 12" id="KW-0742">SOS response</keyword>
<dbReference type="Proteomes" id="UP001164909">
    <property type="component" value="Chromosome"/>
</dbReference>
<dbReference type="InterPro" id="IPR018078">
    <property type="entry name" value="DNA-binding_RecF_CS"/>
</dbReference>
<feature type="domain" description="RecF/RecN/SMC N-terminal" evidence="14">
    <location>
        <begin position="3"/>
        <end position="329"/>
    </location>
</feature>
<evidence type="ECO:0000256" key="9">
    <source>
        <dbReference type="ARBA" id="ARBA00023125"/>
    </source>
</evidence>
<dbReference type="PROSITE" id="PS00618">
    <property type="entry name" value="RECF_2"/>
    <property type="match status" value="1"/>
</dbReference>
<dbReference type="EMBL" id="CP113865">
    <property type="protein sequence ID" value="WAM33867.1"/>
    <property type="molecule type" value="Genomic_DNA"/>
</dbReference>
<dbReference type="HAMAP" id="MF_00365">
    <property type="entry name" value="RecF"/>
    <property type="match status" value="1"/>
</dbReference>
<dbReference type="RefSeq" id="WP_045168620.1">
    <property type="nucleotide sequence ID" value="NZ_CP113865.1"/>
</dbReference>
<sequence length="348" mass="41218">MIIKSIYLENFRNHRERFFEFKNGINLVLGKNASGKSNLLEAIYFCFCGKSFKAKDVNLINFESEYFKLDASVFDNDFEHRILCYVDRFFQKKIMVNEKRISRLSELLEKFRFVYFEPDSTELVKQDPKVRRKFLDMEISKIYPYMIKTYQDYQKALMSRNAFLKSYDKKDIIDVYDVELAKLGYKIYKKREEIVKRLSEFTKQVWYDVFEHRSTIDIVYRASIESSSQEEYYTELKKRFEKDIKFGFTTGGVHRDDFDILINSKSAKEYASEGQIKLACIAIYLASAKLFERPILLLDDIFSELDDERKKNVLDLCRDYQAIITSAEEKENLIAAGLIEGDINVVQL</sequence>
<evidence type="ECO:0000256" key="6">
    <source>
        <dbReference type="ARBA" id="ARBA00022741"/>
    </source>
</evidence>
<keyword evidence="8 12" id="KW-0067">ATP-binding</keyword>
<dbReference type="Gene3D" id="1.20.1050.90">
    <property type="entry name" value="RecF/RecN/SMC, N-terminal domain"/>
    <property type="match status" value="1"/>
</dbReference>
<protein>
    <recommendedName>
        <fullName evidence="3 12">DNA replication and repair protein RecF</fullName>
    </recommendedName>
</protein>
<evidence type="ECO:0000256" key="3">
    <source>
        <dbReference type="ARBA" id="ARBA00020170"/>
    </source>
</evidence>
<evidence type="ECO:0000256" key="8">
    <source>
        <dbReference type="ARBA" id="ARBA00022840"/>
    </source>
</evidence>
<proteinExistence type="inferred from homology"/>
<evidence type="ECO:0000256" key="7">
    <source>
        <dbReference type="ARBA" id="ARBA00022763"/>
    </source>
</evidence>
<evidence type="ECO:0000313" key="15">
    <source>
        <dbReference type="EMBL" id="WAM33867.1"/>
    </source>
</evidence>
<accession>A0ABY7BLZ3</accession>
<organism evidence="15 16">
    <name type="scientific">Caldicellulosiruptor morganii</name>
    <dbReference type="NCBI Taxonomy" id="1387555"/>
    <lineage>
        <taxon>Bacteria</taxon>
        <taxon>Bacillati</taxon>
        <taxon>Bacillota</taxon>
        <taxon>Bacillota incertae sedis</taxon>
        <taxon>Caldicellulosiruptorales</taxon>
        <taxon>Caldicellulosiruptoraceae</taxon>
        <taxon>Caldicellulosiruptor</taxon>
    </lineage>
</organism>
<keyword evidence="10 12" id="KW-0234">DNA repair</keyword>
<gene>
    <name evidence="12 15" type="primary">recF</name>
    <name evidence="15" type="ORF">OTK00_000003</name>
</gene>
<dbReference type="PANTHER" id="PTHR32182:SF0">
    <property type="entry name" value="DNA REPLICATION AND REPAIR PROTEIN RECF"/>
    <property type="match status" value="1"/>
</dbReference>
<keyword evidence="5 12" id="KW-0235">DNA replication</keyword>
<evidence type="ECO:0000256" key="4">
    <source>
        <dbReference type="ARBA" id="ARBA00022490"/>
    </source>
</evidence>
<feature type="binding site" evidence="12">
    <location>
        <begin position="30"/>
        <end position="37"/>
    </location>
    <ligand>
        <name>ATP</name>
        <dbReference type="ChEBI" id="CHEBI:30616"/>
    </ligand>
</feature>
<dbReference type="InterPro" id="IPR003395">
    <property type="entry name" value="RecF/RecN/SMC_N"/>
</dbReference>
<evidence type="ECO:0000256" key="2">
    <source>
        <dbReference type="ARBA" id="ARBA00008016"/>
    </source>
</evidence>
<evidence type="ECO:0000256" key="5">
    <source>
        <dbReference type="ARBA" id="ARBA00022705"/>
    </source>
</evidence>
<dbReference type="NCBIfam" id="TIGR00611">
    <property type="entry name" value="recf"/>
    <property type="match status" value="1"/>
</dbReference>
<dbReference type="SUPFAM" id="SSF52540">
    <property type="entry name" value="P-loop containing nucleoside triphosphate hydrolases"/>
    <property type="match status" value="1"/>
</dbReference>
<keyword evidence="6 12" id="KW-0547">Nucleotide-binding</keyword>
<keyword evidence="16" id="KW-1185">Reference proteome</keyword>
<evidence type="ECO:0000256" key="13">
    <source>
        <dbReference type="RuleBase" id="RU000578"/>
    </source>
</evidence>
<evidence type="ECO:0000256" key="12">
    <source>
        <dbReference type="HAMAP-Rule" id="MF_00365"/>
    </source>
</evidence>
<reference evidence="15" key="1">
    <citation type="submission" date="2022-12" db="EMBL/GenBank/DDBJ databases">
        <authorList>
            <person name="Bing R.G."/>
            <person name="Willard D.J."/>
            <person name="Manesh M.J.H."/>
            <person name="Laemthong T."/>
            <person name="Crosby J.R."/>
            <person name="Kelly R.M."/>
        </authorList>
    </citation>
    <scope>NUCLEOTIDE SEQUENCE</scope>
    <source>
        <strain evidence="15">DSM 8990</strain>
    </source>
</reference>
<comment type="function">
    <text evidence="12 13">The RecF protein is involved in DNA metabolism; it is required for DNA replication and normal SOS inducibility. RecF binds preferentially to single-stranded, linear DNA. It also seems to bind ATP.</text>
</comment>
<evidence type="ECO:0000256" key="1">
    <source>
        <dbReference type="ARBA" id="ARBA00004496"/>
    </source>
</evidence>
<evidence type="ECO:0000313" key="16">
    <source>
        <dbReference type="Proteomes" id="UP001164909"/>
    </source>
</evidence>
<keyword evidence="9 12" id="KW-0238">DNA-binding</keyword>
<keyword evidence="7 12" id="KW-0227">DNA damage</keyword>
<dbReference type="InterPro" id="IPR001238">
    <property type="entry name" value="DNA-binding_RecF"/>
</dbReference>
<dbReference type="PANTHER" id="PTHR32182">
    <property type="entry name" value="DNA REPLICATION AND REPAIR PROTEIN RECF"/>
    <property type="match status" value="1"/>
</dbReference>
<evidence type="ECO:0000256" key="10">
    <source>
        <dbReference type="ARBA" id="ARBA00023204"/>
    </source>
</evidence>
<evidence type="ECO:0000259" key="14">
    <source>
        <dbReference type="Pfam" id="PF02463"/>
    </source>
</evidence>
<comment type="similarity">
    <text evidence="2 12 13">Belongs to the RecF family.</text>
</comment>
<name>A0ABY7BLZ3_9FIRM</name>
<dbReference type="InterPro" id="IPR042174">
    <property type="entry name" value="RecF_2"/>
</dbReference>
<dbReference type="Gene3D" id="3.40.50.300">
    <property type="entry name" value="P-loop containing nucleotide triphosphate hydrolases"/>
    <property type="match status" value="1"/>
</dbReference>
<evidence type="ECO:0000256" key="11">
    <source>
        <dbReference type="ARBA" id="ARBA00023236"/>
    </source>
</evidence>
<keyword evidence="4 12" id="KW-0963">Cytoplasm</keyword>
<dbReference type="InterPro" id="IPR027417">
    <property type="entry name" value="P-loop_NTPase"/>
</dbReference>
<dbReference type="Pfam" id="PF02463">
    <property type="entry name" value="SMC_N"/>
    <property type="match status" value="1"/>
</dbReference>
<comment type="subcellular location">
    <subcellularLocation>
        <location evidence="1 12 13">Cytoplasm</location>
    </subcellularLocation>
</comment>